<keyword evidence="5" id="KW-0645">Protease</keyword>
<sequence>MRPSRRPSQPPSPRPAQSPSPRPSRRAAVCLTLLLLAGLTWSSHGAAPAAAFEPAPGVADLVEDIDQILEDSRLTPARAGVVVHSAASGEELYARDRGKILTPASNAKLVTSAAATEILGSGFRFTTSVLSTGRRTGSTLTGDLYLKGTGDPTVLASDYDALAARVAAAGIRRVTGRLVADDTWFDAVRLGTDWSWDDEPYYYAGQISALTASPDTDYDAGSVIVSVAPGPAAGRPAKVSTTPETGYLKIDNRAVTGAETDVLVERQHGTNTVLITGTVADPYDEWVTVNDPTGYAASLFRAALDRHGVRVPGRTARGATPSGAATVAERRSMPLSELLVPFMKLSNNMHAEILTKSIGREVSGAGTWSAGLAAITSFAQANGMPTLRMRDGSGLSRVDGLTPGGVAGLLLALRGKPWFDTWYGSLPVAGEADRMVGGTLRSRMRGTPAAGNVRAKTGSLTGVTSLSGYVTGADGEPLVFSIMINQYLSASPKDIEDKIAIRLARFSRTAPASIPAVPAPRTTSTVPELECSWSKPGRC</sequence>
<dbReference type="NCBIfam" id="TIGR00666">
    <property type="entry name" value="PBP4"/>
    <property type="match status" value="1"/>
</dbReference>
<dbReference type="SUPFAM" id="SSF56601">
    <property type="entry name" value="beta-lactamase/transpeptidase-like"/>
    <property type="match status" value="1"/>
</dbReference>
<evidence type="ECO:0000313" key="5">
    <source>
        <dbReference type="EMBL" id="GIH84736.1"/>
    </source>
</evidence>
<dbReference type="GO" id="GO:0000270">
    <property type="term" value="P:peptidoglycan metabolic process"/>
    <property type="evidence" value="ECO:0007669"/>
    <property type="project" value="TreeGrafter"/>
</dbReference>
<dbReference type="Gene3D" id="3.50.80.20">
    <property type="entry name" value="D-Ala-D-Ala carboxypeptidase C, peptidase S13"/>
    <property type="match status" value="1"/>
</dbReference>
<comment type="caution">
    <text evidence="5">The sequence shown here is derived from an EMBL/GenBank/DDBJ whole genome shotgun (WGS) entry which is preliminary data.</text>
</comment>
<dbReference type="AlphaFoldDB" id="A0A8J3WE99"/>
<dbReference type="PRINTS" id="PR00922">
    <property type="entry name" value="DADACBPTASE3"/>
</dbReference>
<evidence type="ECO:0000256" key="4">
    <source>
        <dbReference type="SAM" id="SignalP"/>
    </source>
</evidence>
<accession>A0A8J3WE99</accession>
<keyword evidence="6" id="KW-1185">Reference proteome</keyword>
<feature type="region of interest" description="Disordered" evidence="3">
    <location>
        <begin position="1"/>
        <end position="25"/>
    </location>
</feature>
<dbReference type="Gene3D" id="3.40.710.10">
    <property type="entry name" value="DD-peptidase/beta-lactamase superfamily"/>
    <property type="match status" value="2"/>
</dbReference>
<dbReference type="Proteomes" id="UP000655044">
    <property type="component" value="Unassembled WGS sequence"/>
</dbReference>
<evidence type="ECO:0000256" key="1">
    <source>
        <dbReference type="ARBA" id="ARBA00006096"/>
    </source>
</evidence>
<dbReference type="EMBL" id="BOOI01000026">
    <property type="protein sequence ID" value="GIH84736.1"/>
    <property type="molecule type" value="Genomic_DNA"/>
</dbReference>
<dbReference type="InterPro" id="IPR000667">
    <property type="entry name" value="Peptidase_S13"/>
</dbReference>
<feature type="chain" id="PRO_5035319107" evidence="4">
    <location>
        <begin position="47"/>
        <end position="539"/>
    </location>
</feature>
<evidence type="ECO:0000256" key="2">
    <source>
        <dbReference type="ARBA" id="ARBA00022801"/>
    </source>
</evidence>
<keyword evidence="5" id="KW-0121">Carboxypeptidase</keyword>
<evidence type="ECO:0000256" key="3">
    <source>
        <dbReference type="SAM" id="MobiDB-lite"/>
    </source>
</evidence>
<evidence type="ECO:0000313" key="6">
    <source>
        <dbReference type="Proteomes" id="UP000655044"/>
    </source>
</evidence>
<keyword evidence="2" id="KW-0378">Hydrolase</keyword>
<name>A0A8J3WE99_PLARO</name>
<dbReference type="RefSeq" id="WP_176728602.1">
    <property type="nucleotide sequence ID" value="NZ_BMQP01000006.1"/>
</dbReference>
<dbReference type="GO" id="GO:0004185">
    <property type="term" value="F:serine-type carboxypeptidase activity"/>
    <property type="evidence" value="ECO:0007669"/>
    <property type="project" value="InterPro"/>
</dbReference>
<gene>
    <name evidence="5" type="primary">dacC</name>
    <name evidence="5" type="ORF">Pro02_31440</name>
</gene>
<feature type="signal peptide" evidence="4">
    <location>
        <begin position="1"/>
        <end position="46"/>
    </location>
</feature>
<dbReference type="GO" id="GO:0006508">
    <property type="term" value="P:proteolysis"/>
    <property type="evidence" value="ECO:0007669"/>
    <property type="project" value="InterPro"/>
</dbReference>
<organism evidence="5 6">
    <name type="scientific">Planobispora rosea</name>
    <dbReference type="NCBI Taxonomy" id="35762"/>
    <lineage>
        <taxon>Bacteria</taxon>
        <taxon>Bacillati</taxon>
        <taxon>Actinomycetota</taxon>
        <taxon>Actinomycetes</taxon>
        <taxon>Streptosporangiales</taxon>
        <taxon>Streptosporangiaceae</taxon>
        <taxon>Planobispora</taxon>
    </lineage>
</organism>
<reference evidence="5" key="1">
    <citation type="submission" date="2021-01" db="EMBL/GenBank/DDBJ databases">
        <title>Whole genome shotgun sequence of Planobispora rosea NBRC 15558.</title>
        <authorList>
            <person name="Komaki H."/>
            <person name="Tamura T."/>
        </authorList>
    </citation>
    <scope>NUCLEOTIDE SEQUENCE</scope>
    <source>
        <strain evidence="5">NBRC 15558</strain>
    </source>
</reference>
<protein>
    <submittedName>
        <fullName evidence="5">D-alanyl-D-alanine carboxypeptidase DacC</fullName>
    </submittedName>
</protein>
<keyword evidence="4" id="KW-0732">Signal</keyword>
<dbReference type="PANTHER" id="PTHR30023:SF0">
    <property type="entry name" value="PENICILLIN-SENSITIVE CARBOXYPEPTIDASE A"/>
    <property type="match status" value="1"/>
</dbReference>
<dbReference type="PANTHER" id="PTHR30023">
    <property type="entry name" value="D-ALANYL-D-ALANINE CARBOXYPEPTIDASE"/>
    <property type="match status" value="1"/>
</dbReference>
<dbReference type="Pfam" id="PF02113">
    <property type="entry name" value="Peptidase_S13"/>
    <property type="match status" value="1"/>
</dbReference>
<feature type="compositionally biased region" description="Pro residues" evidence="3">
    <location>
        <begin position="8"/>
        <end position="22"/>
    </location>
</feature>
<proteinExistence type="inferred from homology"/>
<comment type="similarity">
    <text evidence="1">Belongs to the peptidase S13 family.</text>
</comment>
<dbReference type="InterPro" id="IPR012338">
    <property type="entry name" value="Beta-lactam/transpept-like"/>
</dbReference>